<dbReference type="InterPro" id="IPR053139">
    <property type="entry name" value="Surface_bspA-like"/>
</dbReference>
<dbReference type="EMBL" id="JNSK01000005">
    <property type="protein sequence ID" value="KGA20198.1"/>
    <property type="molecule type" value="Genomic_DNA"/>
</dbReference>
<name>A0A094SNL4_9ZZZZ</name>
<dbReference type="Gene3D" id="3.80.10.10">
    <property type="entry name" value="Ribonuclease Inhibitor"/>
    <property type="match status" value="1"/>
</dbReference>
<dbReference type="AlphaFoldDB" id="A0A094SNL4"/>
<dbReference type="SUPFAM" id="SSF52058">
    <property type="entry name" value="L domain-like"/>
    <property type="match status" value="1"/>
</dbReference>
<sequence>MNKTFTLFLLTGILLASSISSANAEVVTFQCTGGTYSVEMPAASITKDNGCTGNLVIDASIKSIGPKAFQWSKITSVSIPNSVTSIGADAFADSDLNSVVIPNSVTSMGNHAFSSSELRSVVISNALTTISDNAFGFTKNLTSVVIPPGIQSIGSMAFWFSGLTSVSIPNTVTSIGSSAFSSTRLTSVDIPDSVKSIGYSAFGSNTNLTSIIYCGEKGDLPTAPTCPADRKAILDAANKVAADKAAADRAAAAARAAADRAAADAKAAADRARVQAAQKAKKLTITCKKGSATRSVTGERPVCPKGFTNPLNKYLTFQAYSKCQLYKKDSSIGAVELLDNGRTLKFNYAGKYSSFIAAAGSYADVACALNVMKAPSFVTSQIDTTRALDGLQKSTWGKVSSFWTYHPDSGLNISFNSN</sequence>
<gene>
    <name evidence="1" type="ORF">GM50_2975</name>
</gene>
<proteinExistence type="predicted"/>
<reference evidence="1" key="1">
    <citation type="submission" date="2014-05" db="EMBL/GenBank/DDBJ databases">
        <title>Key roles for freshwater Actinobacteria revealed by deep metagenomic sequencing.</title>
        <authorList>
            <person name="Ghai R."/>
            <person name="Mizuno C.M."/>
            <person name="Picazo A."/>
            <person name="Camacho A."/>
            <person name="Rodriguez-Valera F."/>
        </authorList>
    </citation>
    <scope>NUCLEOTIDE SEQUENCE</scope>
</reference>
<dbReference type="InterPro" id="IPR032675">
    <property type="entry name" value="LRR_dom_sf"/>
</dbReference>
<accession>A0A094SNL4</accession>
<dbReference type="PANTHER" id="PTHR45661:SF3">
    <property type="entry name" value="IG-LIKE DOMAIN-CONTAINING PROTEIN"/>
    <property type="match status" value="1"/>
</dbReference>
<dbReference type="InterPro" id="IPR026906">
    <property type="entry name" value="LRR_5"/>
</dbReference>
<evidence type="ECO:0000313" key="1">
    <source>
        <dbReference type="EMBL" id="KGA20198.1"/>
    </source>
</evidence>
<comment type="caution">
    <text evidence="1">The sequence shown here is derived from an EMBL/GenBank/DDBJ whole genome shotgun (WGS) entry which is preliminary data.</text>
</comment>
<dbReference type="PANTHER" id="PTHR45661">
    <property type="entry name" value="SURFACE ANTIGEN"/>
    <property type="match status" value="1"/>
</dbReference>
<protein>
    <submittedName>
        <fullName evidence="1">Uncharacterized protein</fullName>
    </submittedName>
</protein>
<organism evidence="1">
    <name type="scientific">freshwater metagenome</name>
    <dbReference type="NCBI Taxonomy" id="449393"/>
    <lineage>
        <taxon>unclassified sequences</taxon>
        <taxon>metagenomes</taxon>
        <taxon>ecological metagenomes</taxon>
    </lineage>
</organism>
<dbReference type="Pfam" id="PF13306">
    <property type="entry name" value="LRR_5"/>
    <property type="match status" value="1"/>
</dbReference>